<reference evidence="1 2" key="1">
    <citation type="journal article" date="2018" name="PLoS Genet.">
        <title>Population sequencing reveals clonal diversity and ancestral inbreeding in the grapevine cultivar Chardonnay.</title>
        <authorList>
            <person name="Roach M.J."/>
            <person name="Johnson D.L."/>
            <person name="Bohlmann J."/>
            <person name="van Vuuren H.J."/>
            <person name="Jones S.J."/>
            <person name="Pretorius I.S."/>
            <person name="Schmidt S.A."/>
            <person name="Borneman A.R."/>
        </authorList>
    </citation>
    <scope>NUCLEOTIDE SEQUENCE [LARGE SCALE GENOMIC DNA]</scope>
    <source>
        <strain evidence="2">cv. Chardonnay</strain>
        <tissue evidence="1">Leaf</tissue>
    </source>
</reference>
<dbReference type="AlphaFoldDB" id="A0A438JFW5"/>
<proteinExistence type="predicted"/>
<comment type="caution">
    <text evidence="1">The sequence shown here is derived from an EMBL/GenBank/DDBJ whole genome shotgun (WGS) entry which is preliminary data.</text>
</comment>
<evidence type="ECO:0000313" key="1">
    <source>
        <dbReference type="EMBL" id="RVX07832.1"/>
    </source>
</evidence>
<organism evidence="1 2">
    <name type="scientific">Vitis vinifera</name>
    <name type="common">Grape</name>
    <dbReference type="NCBI Taxonomy" id="29760"/>
    <lineage>
        <taxon>Eukaryota</taxon>
        <taxon>Viridiplantae</taxon>
        <taxon>Streptophyta</taxon>
        <taxon>Embryophyta</taxon>
        <taxon>Tracheophyta</taxon>
        <taxon>Spermatophyta</taxon>
        <taxon>Magnoliopsida</taxon>
        <taxon>eudicotyledons</taxon>
        <taxon>Gunneridae</taxon>
        <taxon>Pentapetalae</taxon>
        <taxon>rosids</taxon>
        <taxon>Vitales</taxon>
        <taxon>Vitaceae</taxon>
        <taxon>Viteae</taxon>
        <taxon>Vitis</taxon>
    </lineage>
</organism>
<gene>
    <name evidence="1" type="ORF">CK203_021810</name>
</gene>
<accession>A0A438JFW5</accession>
<evidence type="ECO:0000313" key="2">
    <source>
        <dbReference type="Proteomes" id="UP000288805"/>
    </source>
</evidence>
<dbReference type="Proteomes" id="UP000288805">
    <property type="component" value="Unassembled WGS sequence"/>
</dbReference>
<dbReference type="EMBL" id="QGNW01000044">
    <property type="protein sequence ID" value="RVX07832.1"/>
    <property type="molecule type" value="Genomic_DNA"/>
</dbReference>
<name>A0A438JFW5_VITVI</name>
<evidence type="ECO:0008006" key="3">
    <source>
        <dbReference type="Google" id="ProtNLM"/>
    </source>
</evidence>
<protein>
    <recommendedName>
        <fullName evidence="3">Retrotransposon Copia-like N-terminal domain-containing protein</fullName>
    </recommendedName>
</protein>
<dbReference type="PANTHER" id="PTHR37610:SF75">
    <property type="entry name" value="RETROTRANSPOSON COPIA-LIKE N-TERMINAL DOMAIN-CONTAINING PROTEIN"/>
    <property type="match status" value="1"/>
</dbReference>
<sequence length="146" mass="16751">MGYLDGTITQPKSDDPSFSNWDAQNSMVTAWLIHSMEDRIGDTNLFYSTAKGIWDAINLAYSDLENSSQMLALRNRAHFFNTCQWHDPEDAMMYRKMIEKERVYDFLGGLNQDLDEVQGRLTGMKPLLSIEEAFATVPHEEPHQGE</sequence>
<dbReference type="PANTHER" id="PTHR37610">
    <property type="entry name" value="CCHC-TYPE DOMAIN-CONTAINING PROTEIN"/>
    <property type="match status" value="1"/>
</dbReference>